<name>A0A9D1J9X5_9FIRM</name>
<feature type="transmembrane region" description="Helical" evidence="1">
    <location>
        <begin position="158"/>
        <end position="177"/>
    </location>
</feature>
<proteinExistence type="predicted"/>
<feature type="non-terminal residue" evidence="2">
    <location>
        <position position="1"/>
    </location>
</feature>
<feature type="transmembrane region" description="Helical" evidence="1">
    <location>
        <begin position="38"/>
        <end position="57"/>
    </location>
</feature>
<organism evidence="2 3">
    <name type="scientific">Candidatus Pullilachnospira gallistercoris</name>
    <dbReference type="NCBI Taxonomy" id="2840911"/>
    <lineage>
        <taxon>Bacteria</taxon>
        <taxon>Bacillati</taxon>
        <taxon>Bacillota</taxon>
        <taxon>Clostridia</taxon>
        <taxon>Lachnospirales</taxon>
        <taxon>Lachnospiraceae</taxon>
        <taxon>Lachnospiraceae incertae sedis</taxon>
        <taxon>Candidatus Pullilachnospira</taxon>
    </lineage>
</organism>
<reference evidence="2" key="1">
    <citation type="submission" date="2020-10" db="EMBL/GenBank/DDBJ databases">
        <authorList>
            <person name="Gilroy R."/>
        </authorList>
    </citation>
    <scope>NUCLEOTIDE SEQUENCE</scope>
    <source>
        <strain evidence="2">ChiSjej5B23-6657</strain>
    </source>
</reference>
<keyword evidence="1" id="KW-0812">Transmembrane</keyword>
<feature type="transmembrane region" description="Helical" evidence="1">
    <location>
        <begin position="69"/>
        <end position="95"/>
    </location>
</feature>
<keyword evidence="1" id="KW-1133">Transmembrane helix</keyword>
<evidence type="ECO:0000313" key="2">
    <source>
        <dbReference type="EMBL" id="HIR69842.1"/>
    </source>
</evidence>
<dbReference type="EMBL" id="DVHM01000016">
    <property type="protein sequence ID" value="HIR69842.1"/>
    <property type="molecule type" value="Genomic_DNA"/>
</dbReference>
<dbReference type="Pfam" id="PF05857">
    <property type="entry name" value="TraX"/>
    <property type="match status" value="1"/>
</dbReference>
<dbReference type="Proteomes" id="UP000823912">
    <property type="component" value="Unassembled WGS sequence"/>
</dbReference>
<gene>
    <name evidence="2" type="ORF">IAA55_01015</name>
</gene>
<feature type="transmembrane region" description="Helical" evidence="1">
    <location>
        <begin position="6"/>
        <end position="26"/>
    </location>
</feature>
<accession>A0A9D1J9X5</accession>
<feature type="transmembrane region" description="Helical" evidence="1">
    <location>
        <begin position="107"/>
        <end position="124"/>
    </location>
</feature>
<evidence type="ECO:0000313" key="3">
    <source>
        <dbReference type="Proteomes" id="UP000823912"/>
    </source>
</evidence>
<protein>
    <submittedName>
        <fullName evidence="2">Conjugal transfer protein TraX</fullName>
    </submittedName>
</protein>
<dbReference type="InterPro" id="IPR008875">
    <property type="entry name" value="TraX"/>
</dbReference>
<comment type="caution">
    <text evidence="2">The sequence shown here is derived from an EMBL/GenBank/DDBJ whole genome shotgun (WGS) entry which is preliminary data.</text>
</comment>
<sequence>YTVRLFGFAVISHFAYIFASMDFVDWKSFLPFYYGNPLNQTSVMWSLAWGLVMLRVAMSEKIRSQAVQVLLIILICIISFPSDWSCIAALCIMAFGTNRGKFKTQMLWMIFYVAIYAAVYFFAIDKVYGLMQMAVVFSIPILKLYNGKLGRNPLVNKCMKWFFYIYYPLHLFIIGLIS</sequence>
<evidence type="ECO:0000256" key="1">
    <source>
        <dbReference type="SAM" id="Phobius"/>
    </source>
</evidence>
<keyword evidence="1" id="KW-0472">Membrane</keyword>
<reference evidence="2" key="2">
    <citation type="journal article" date="2021" name="PeerJ">
        <title>Extensive microbial diversity within the chicken gut microbiome revealed by metagenomics and culture.</title>
        <authorList>
            <person name="Gilroy R."/>
            <person name="Ravi A."/>
            <person name="Getino M."/>
            <person name="Pursley I."/>
            <person name="Horton D.L."/>
            <person name="Alikhan N.F."/>
            <person name="Baker D."/>
            <person name="Gharbi K."/>
            <person name="Hall N."/>
            <person name="Watson M."/>
            <person name="Adriaenssens E.M."/>
            <person name="Foster-Nyarko E."/>
            <person name="Jarju S."/>
            <person name="Secka A."/>
            <person name="Antonio M."/>
            <person name="Oren A."/>
            <person name="Chaudhuri R.R."/>
            <person name="La Ragione R."/>
            <person name="Hildebrand F."/>
            <person name="Pallen M.J."/>
        </authorList>
    </citation>
    <scope>NUCLEOTIDE SEQUENCE</scope>
    <source>
        <strain evidence="2">ChiSjej5B23-6657</strain>
    </source>
</reference>
<dbReference type="AlphaFoldDB" id="A0A9D1J9X5"/>